<feature type="transmembrane region" description="Helical" evidence="1">
    <location>
        <begin position="57"/>
        <end position="80"/>
    </location>
</feature>
<reference evidence="2 3" key="1">
    <citation type="submission" date="2016-08" db="EMBL/GenBank/DDBJ databases">
        <title>Genome-based comparison of Moorella thermoacetic strains.</title>
        <authorList>
            <person name="Poehlein A."/>
            <person name="Bengelsdorf F.R."/>
            <person name="Esser C."/>
            <person name="Duerre P."/>
            <person name="Daniel R."/>
        </authorList>
    </citation>
    <scope>NUCLEOTIDE SEQUENCE [LARGE SCALE GENOMIC DNA]</scope>
    <source>
        <strain evidence="2 3">DSM 11768</strain>
    </source>
</reference>
<keyword evidence="1" id="KW-0812">Transmembrane</keyword>
<accession>A0A1J5JHP0</accession>
<gene>
    <name evidence="2" type="ORF">MOOR_16120</name>
</gene>
<proteinExistence type="predicted"/>
<evidence type="ECO:0000313" key="2">
    <source>
        <dbReference type="EMBL" id="OIQ08693.1"/>
    </source>
</evidence>
<dbReference type="AlphaFoldDB" id="A0A1J5JHP0"/>
<dbReference type="Proteomes" id="UP000182743">
    <property type="component" value="Unassembled WGS sequence"/>
</dbReference>
<keyword evidence="1" id="KW-1133">Transmembrane helix</keyword>
<evidence type="ECO:0000313" key="3">
    <source>
        <dbReference type="Proteomes" id="UP000182743"/>
    </source>
</evidence>
<dbReference type="RefSeq" id="WP_256257985.1">
    <property type="nucleotide sequence ID" value="NZ_MIHH01000008.1"/>
</dbReference>
<name>A0A1J5JHP0_NEOTH</name>
<protein>
    <submittedName>
        <fullName evidence="2">Uncharacterized protein</fullName>
    </submittedName>
</protein>
<evidence type="ECO:0000256" key="1">
    <source>
        <dbReference type="SAM" id="Phobius"/>
    </source>
</evidence>
<comment type="caution">
    <text evidence="2">The sequence shown here is derived from an EMBL/GenBank/DDBJ whole genome shotgun (WGS) entry which is preliminary data.</text>
</comment>
<dbReference type="EMBL" id="MIHH01000008">
    <property type="protein sequence ID" value="OIQ08693.1"/>
    <property type="molecule type" value="Genomic_DNA"/>
</dbReference>
<sequence>MIAVEETKKETASAGDHPHRLVSEEFFFLLNRIDRLDEKLSAKLDDMHKEMGGINRWAFSLLVTMLVGFGGIIVTLALGLR</sequence>
<keyword evidence="1" id="KW-0472">Membrane</keyword>
<organism evidence="2 3">
    <name type="scientific">Neomoorella thermoacetica</name>
    <name type="common">Clostridium thermoaceticum</name>
    <dbReference type="NCBI Taxonomy" id="1525"/>
    <lineage>
        <taxon>Bacteria</taxon>
        <taxon>Bacillati</taxon>
        <taxon>Bacillota</taxon>
        <taxon>Clostridia</taxon>
        <taxon>Neomoorellales</taxon>
        <taxon>Neomoorellaceae</taxon>
        <taxon>Neomoorella</taxon>
    </lineage>
</organism>